<dbReference type="Gene3D" id="3.40.50.2020">
    <property type="match status" value="1"/>
</dbReference>
<evidence type="ECO:0000259" key="6">
    <source>
        <dbReference type="Pfam" id="PF00156"/>
    </source>
</evidence>
<feature type="domain" description="Phosphoribosyltransferase" evidence="6">
    <location>
        <begin position="110"/>
        <end position="252"/>
    </location>
</feature>
<gene>
    <name evidence="8" type="primary">purR</name>
    <name evidence="8" type="ORF">P5G51_000205</name>
</gene>
<keyword evidence="9" id="KW-1185">Reference proteome</keyword>
<dbReference type="Pfam" id="PF09182">
    <property type="entry name" value="PuR_N"/>
    <property type="match status" value="1"/>
</dbReference>
<feature type="domain" description="Bacterial purine repressor N-terminal" evidence="7">
    <location>
        <begin position="2"/>
        <end position="71"/>
    </location>
</feature>
<dbReference type="InterPro" id="IPR000836">
    <property type="entry name" value="PRTase_dom"/>
</dbReference>
<evidence type="ECO:0000256" key="5">
    <source>
        <dbReference type="ARBA" id="ARBA00049656"/>
    </source>
</evidence>
<dbReference type="SUPFAM" id="SSF53271">
    <property type="entry name" value="PRTase-like"/>
    <property type="match status" value="1"/>
</dbReference>
<dbReference type="NCBIfam" id="TIGR01743">
    <property type="entry name" value="purR_Bsub"/>
    <property type="match status" value="1"/>
</dbReference>
<evidence type="ECO:0000313" key="9">
    <source>
        <dbReference type="Proteomes" id="UP001228376"/>
    </source>
</evidence>
<dbReference type="InterPro" id="IPR036390">
    <property type="entry name" value="WH_DNA-bd_sf"/>
</dbReference>
<evidence type="ECO:0000256" key="1">
    <source>
        <dbReference type="ARBA" id="ARBA00011738"/>
    </source>
</evidence>
<keyword evidence="3" id="KW-0238">DNA-binding</keyword>
<comment type="subunit">
    <text evidence="1">Homodimer.</text>
</comment>
<dbReference type="Proteomes" id="UP001228376">
    <property type="component" value="Unassembled WGS sequence"/>
</dbReference>
<proteinExistence type="inferred from homology"/>
<evidence type="ECO:0000256" key="4">
    <source>
        <dbReference type="ARBA" id="ARBA00023163"/>
    </source>
</evidence>
<evidence type="ECO:0000256" key="3">
    <source>
        <dbReference type="ARBA" id="ARBA00023125"/>
    </source>
</evidence>
<organism evidence="8 9">
    <name type="scientific">Tigheibacillus jepli</name>
    <dbReference type="NCBI Taxonomy" id="3035914"/>
    <lineage>
        <taxon>Bacteria</taxon>
        <taxon>Bacillati</taxon>
        <taxon>Bacillota</taxon>
        <taxon>Bacilli</taxon>
        <taxon>Bacillales</taxon>
        <taxon>Bacillaceae</taxon>
        <taxon>Tigheibacillus</taxon>
    </lineage>
</organism>
<dbReference type="Pfam" id="PF00156">
    <property type="entry name" value="Pribosyltran"/>
    <property type="match status" value="1"/>
</dbReference>
<sequence>MKRFNRIAAMMNYLLEHPRTRVNLEYFVNTYDVSKATVSDDLNVVDSTFQEQGIGKLKRVIGPSGGIQYIPKLTAEKSLQYVNEFCNQLSDPGRILPGGYLYMTDILGDPVSVRKIGQIIASAFAEKDIDVVMTVETKGIPIAYAVASFLNVPVLIVRRDPKVTEGSSISINYVSGSSRKIQTMVLTKRSLHESMNVCIIDDFMKAGGTINGMISLVEEFGASTTAIAVLAEADDEEEDRVIEEYTSLIKISNVDMKQKKINVQPGNFLENFSPMEEL</sequence>
<dbReference type="InterPro" id="IPR015265">
    <property type="entry name" value="PuR_N"/>
</dbReference>
<dbReference type="EMBL" id="JAROCA020000001">
    <property type="protein sequence ID" value="MDY0404045.1"/>
    <property type="molecule type" value="Genomic_DNA"/>
</dbReference>
<protein>
    <submittedName>
        <fullName evidence="8">Pur operon repressor</fullName>
    </submittedName>
</protein>
<dbReference type="PANTHER" id="PTHR43864">
    <property type="entry name" value="HYPOXANTHINE/GUANINE PHOSPHORIBOSYLTRANSFERASE"/>
    <property type="match status" value="1"/>
</dbReference>
<evidence type="ECO:0000259" key="7">
    <source>
        <dbReference type="Pfam" id="PF09182"/>
    </source>
</evidence>
<name>A0ABU5CCW0_9BACI</name>
<dbReference type="InterPro" id="IPR050118">
    <property type="entry name" value="Pur/Pyrimidine_PRTase"/>
</dbReference>
<dbReference type="CDD" id="cd06223">
    <property type="entry name" value="PRTases_typeI"/>
    <property type="match status" value="1"/>
</dbReference>
<comment type="similarity">
    <text evidence="5">Belongs to the purine/pyrimidine phosphoribosyltransferase family. PurR subfamily.</text>
</comment>
<dbReference type="RefSeq" id="WP_306066919.1">
    <property type="nucleotide sequence ID" value="NZ_JAROCA020000001.1"/>
</dbReference>
<dbReference type="InterPro" id="IPR036388">
    <property type="entry name" value="WH-like_DNA-bd_sf"/>
</dbReference>
<comment type="caution">
    <text evidence="8">The sequence shown here is derived from an EMBL/GenBank/DDBJ whole genome shotgun (WGS) entry which is preliminary data.</text>
</comment>
<accession>A0ABU5CCW0</accession>
<keyword evidence="4" id="KW-0804">Transcription</keyword>
<dbReference type="InterPro" id="IPR010078">
    <property type="entry name" value="PurR_Bsub"/>
</dbReference>
<keyword evidence="2" id="KW-0805">Transcription regulation</keyword>
<evidence type="ECO:0000256" key="2">
    <source>
        <dbReference type="ARBA" id="ARBA00023015"/>
    </source>
</evidence>
<evidence type="ECO:0000313" key="8">
    <source>
        <dbReference type="EMBL" id="MDY0404045.1"/>
    </source>
</evidence>
<dbReference type="Gene3D" id="1.10.10.10">
    <property type="entry name" value="Winged helix-like DNA-binding domain superfamily/Winged helix DNA-binding domain"/>
    <property type="match status" value="1"/>
</dbReference>
<dbReference type="InterPro" id="IPR029057">
    <property type="entry name" value="PRTase-like"/>
</dbReference>
<dbReference type="SUPFAM" id="SSF46785">
    <property type="entry name" value="Winged helix' DNA-binding domain"/>
    <property type="match status" value="1"/>
</dbReference>
<reference evidence="8 9" key="1">
    <citation type="submission" date="2023-10" db="EMBL/GenBank/DDBJ databases">
        <title>179-bfca-hs.</title>
        <authorList>
            <person name="Miliotis G."/>
            <person name="Sengupta P."/>
            <person name="Hameed A."/>
            <person name="Chuvochina M."/>
            <person name="Mcdonagh F."/>
            <person name="Simpson A.C."/>
            <person name="Singh N.K."/>
            <person name="Rekha P.D."/>
            <person name="Raman K."/>
            <person name="Hugenholtz P."/>
            <person name="Venkateswaran K."/>
        </authorList>
    </citation>
    <scope>NUCLEOTIDE SEQUENCE [LARGE SCALE GENOMIC DNA]</scope>
    <source>
        <strain evidence="8 9">179-BFC-A-HS</strain>
    </source>
</reference>
<dbReference type="PANTHER" id="PTHR43864:SF2">
    <property type="entry name" value="PUR OPERON REPRESSOR"/>
    <property type="match status" value="1"/>
</dbReference>